<evidence type="ECO:0000256" key="1">
    <source>
        <dbReference type="ARBA" id="ARBA00010996"/>
    </source>
</evidence>
<evidence type="ECO:0000313" key="5">
    <source>
        <dbReference type="EMBL" id="THD11434.1"/>
    </source>
</evidence>
<proteinExistence type="inferred from homology"/>
<protein>
    <recommendedName>
        <fullName evidence="7">Thioredoxin domain-containing protein</fullName>
    </recommendedName>
</protein>
<gene>
    <name evidence="5" type="ORF">B1806_03325</name>
</gene>
<evidence type="ECO:0000256" key="2">
    <source>
        <dbReference type="PIRSR" id="PIRSR603782-1"/>
    </source>
</evidence>
<keyword evidence="6" id="KW-1185">Reference proteome</keyword>
<evidence type="ECO:0000313" key="6">
    <source>
        <dbReference type="Proteomes" id="UP000307749"/>
    </source>
</evidence>
<evidence type="ECO:0000256" key="3">
    <source>
        <dbReference type="PIRSR" id="PIRSR603782-2"/>
    </source>
</evidence>
<feature type="chain" id="PRO_5020681205" description="Thioredoxin domain-containing protein" evidence="4">
    <location>
        <begin position="30"/>
        <end position="197"/>
    </location>
</feature>
<dbReference type="CDD" id="cd02968">
    <property type="entry name" value="SCO"/>
    <property type="match status" value="1"/>
</dbReference>
<keyword evidence="3" id="KW-1015">Disulfide bond</keyword>
<organism evidence="5 6">
    <name type="scientific">Metallibacterium scheffleri</name>
    <dbReference type="NCBI Taxonomy" id="993689"/>
    <lineage>
        <taxon>Bacteria</taxon>
        <taxon>Pseudomonadati</taxon>
        <taxon>Pseudomonadota</taxon>
        <taxon>Gammaproteobacteria</taxon>
        <taxon>Lysobacterales</taxon>
        <taxon>Rhodanobacteraceae</taxon>
        <taxon>Metallibacterium</taxon>
    </lineage>
</organism>
<dbReference type="GO" id="GO:0046872">
    <property type="term" value="F:metal ion binding"/>
    <property type="evidence" value="ECO:0007669"/>
    <property type="project" value="UniProtKB-KW"/>
</dbReference>
<comment type="caution">
    <text evidence="5">The sequence shown here is derived from an EMBL/GenBank/DDBJ whole genome shotgun (WGS) entry which is preliminary data.</text>
</comment>
<feature type="binding site" evidence="2">
    <location>
        <position position="72"/>
    </location>
    <ligand>
        <name>Cu cation</name>
        <dbReference type="ChEBI" id="CHEBI:23378"/>
    </ligand>
</feature>
<keyword evidence="4" id="KW-0732">Signal</keyword>
<name>A0A4S3KT79_9GAMM</name>
<dbReference type="InterPro" id="IPR036249">
    <property type="entry name" value="Thioredoxin-like_sf"/>
</dbReference>
<dbReference type="InterPro" id="IPR003782">
    <property type="entry name" value="SCO1/SenC"/>
</dbReference>
<keyword evidence="2" id="KW-0479">Metal-binding</keyword>
<dbReference type="OrthoDB" id="6335573at2"/>
<dbReference type="STRING" id="993689.GCA_002077135_01725"/>
<dbReference type="Gene3D" id="3.40.30.10">
    <property type="entry name" value="Glutaredoxin"/>
    <property type="match status" value="1"/>
</dbReference>
<dbReference type="Pfam" id="PF02630">
    <property type="entry name" value="SCO1-SenC"/>
    <property type="match status" value="1"/>
</dbReference>
<feature type="signal peptide" evidence="4">
    <location>
        <begin position="1"/>
        <end position="29"/>
    </location>
</feature>
<dbReference type="AlphaFoldDB" id="A0A4S3KT79"/>
<feature type="disulfide bond" description="Redox-active" evidence="3">
    <location>
        <begin position="72"/>
        <end position="76"/>
    </location>
</feature>
<dbReference type="SUPFAM" id="SSF52833">
    <property type="entry name" value="Thioredoxin-like"/>
    <property type="match status" value="1"/>
</dbReference>
<evidence type="ECO:0000256" key="4">
    <source>
        <dbReference type="SAM" id="SignalP"/>
    </source>
</evidence>
<evidence type="ECO:0008006" key="7">
    <source>
        <dbReference type="Google" id="ProtNLM"/>
    </source>
</evidence>
<feature type="binding site" evidence="2">
    <location>
        <position position="76"/>
    </location>
    <ligand>
        <name>Cu cation</name>
        <dbReference type="ChEBI" id="CHEBI:23378"/>
    </ligand>
</feature>
<keyword evidence="2" id="KW-0186">Copper</keyword>
<sequence length="197" mass="20830">MTMRIPRLLLRFASLALFAPLTLTASSGAAPLPDNSVYRIPALTLRDQQGDVFSFASLRGEPRLVSMFYGSCKMVCPLLIENIKRIEQAVAARGAAPLPVVLVSFDPEHDDVAMLARVAANHHLSAPLYRLTTPISGDYGALAAVLGIAYRPLPDGGYAHNTVVALLDGEGRVLATTDAAGKPDPAFVAAVVMVAAH</sequence>
<accession>A0A4S3KT79</accession>
<dbReference type="EMBL" id="MWQO01000012">
    <property type="protein sequence ID" value="THD11434.1"/>
    <property type="molecule type" value="Genomic_DNA"/>
</dbReference>
<dbReference type="Proteomes" id="UP000307749">
    <property type="component" value="Unassembled WGS sequence"/>
</dbReference>
<comment type="similarity">
    <text evidence="1">Belongs to the SCO1/2 family.</text>
</comment>
<reference evidence="5 6" key="1">
    <citation type="submission" date="2017-02" db="EMBL/GenBank/DDBJ databases">
        <title>Whole genome sequencing of Metallibacterium scheffleri DSM 24874 (T).</title>
        <authorList>
            <person name="Kumar S."/>
            <person name="Patil P."/>
            <person name="Patil P.B."/>
        </authorList>
    </citation>
    <scope>NUCLEOTIDE SEQUENCE [LARGE SCALE GENOMIC DNA]</scope>
    <source>
        <strain evidence="5 6">DSM 24874</strain>
    </source>
</reference>